<dbReference type="InParanoid" id="A0A2J7QPP0"/>
<keyword evidence="3" id="KW-0816">Tricarboxylic acid cycle</keyword>
<dbReference type="Gene3D" id="3.40.718.10">
    <property type="entry name" value="Isopropylmalate Dehydrogenase"/>
    <property type="match status" value="1"/>
</dbReference>
<accession>A0A2J7QPP0</accession>
<keyword evidence="8" id="KW-1185">Reference proteome</keyword>
<comment type="similarity">
    <text evidence="2">Belongs to the isocitrate and isopropylmalate dehydrogenases family.</text>
</comment>
<feature type="domain" description="Isopropylmalate dehydrogenase-like" evidence="6">
    <location>
        <begin position="71"/>
        <end position="394"/>
    </location>
</feature>
<sequence>MKYRQMSLAAVMAARICMKIVPHIKSSNYLPQFGIILRKAATQSDFDIQHKTPLARRVAAIPKAQYGGRHAVTMLPGSGIGPELMNYVKEVFRYAGVPVDFEEVQMDPKSESNEDLEYALTSIRRNGVALKGNIETGSMSRGVLSRNVALRNELDLYINVLHCKSYPGVTARQKDIDIIIVRQNTEGEYAMLEHESVSGVVESMKVVTSENSERVARYAFEYAKKNGRKKVTTIHKANIMKLSDGLFLETSRKIASDYPDIEHNDMIIDNCCMQLVSKPHQFDVMIMTNLYGTIVSNVVCGLVGGAGLLSGKNYGDHYAIFEPGTRNTGTAIAGKNIANPVAMLNAAVDMLEHLGHHYHANMIHTAIDRTINEDHIHTPDLGGQATSIDVVQNIIKYLQETTKTSNW</sequence>
<dbReference type="AlphaFoldDB" id="A0A2J7QPP0"/>
<dbReference type="STRING" id="105785.A0A2J7QPP0"/>
<dbReference type="GO" id="GO:0005739">
    <property type="term" value="C:mitochondrion"/>
    <property type="evidence" value="ECO:0007669"/>
    <property type="project" value="UniProtKB-SubCell"/>
</dbReference>
<name>A0A2J7QPP0_9NEOP</name>
<evidence type="ECO:0000259" key="6">
    <source>
        <dbReference type="SMART" id="SM01329"/>
    </source>
</evidence>
<dbReference type="NCBIfam" id="TIGR00175">
    <property type="entry name" value="mito_nad_idh"/>
    <property type="match status" value="1"/>
</dbReference>
<evidence type="ECO:0000256" key="3">
    <source>
        <dbReference type="ARBA" id="ARBA00022532"/>
    </source>
</evidence>
<reference evidence="7 8" key="1">
    <citation type="submission" date="2017-12" db="EMBL/GenBank/DDBJ databases">
        <title>Hemimetabolous genomes reveal molecular basis of termite eusociality.</title>
        <authorList>
            <person name="Harrison M.C."/>
            <person name="Jongepier E."/>
            <person name="Robertson H.M."/>
            <person name="Arning N."/>
            <person name="Bitard-Feildel T."/>
            <person name="Chao H."/>
            <person name="Childers C.P."/>
            <person name="Dinh H."/>
            <person name="Doddapaneni H."/>
            <person name="Dugan S."/>
            <person name="Gowin J."/>
            <person name="Greiner C."/>
            <person name="Han Y."/>
            <person name="Hu H."/>
            <person name="Hughes D.S.T."/>
            <person name="Huylmans A.-K."/>
            <person name="Kemena C."/>
            <person name="Kremer L.P.M."/>
            <person name="Lee S.L."/>
            <person name="Lopez-Ezquerra A."/>
            <person name="Mallet L."/>
            <person name="Monroy-Kuhn J.M."/>
            <person name="Moser A."/>
            <person name="Murali S.C."/>
            <person name="Muzny D.M."/>
            <person name="Otani S."/>
            <person name="Piulachs M.-D."/>
            <person name="Poelchau M."/>
            <person name="Qu J."/>
            <person name="Schaub F."/>
            <person name="Wada-Katsumata A."/>
            <person name="Worley K.C."/>
            <person name="Xie Q."/>
            <person name="Ylla G."/>
            <person name="Poulsen M."/>
            <person name="Gibbs R.A."/>
            <person name="Schal C."/>
            <person name="Richards S."/>
            <person name="Belles X."/>
            <person name="Korb J."/>
            <person name="Bornberg-Bauer E."/>
        </authorList>
    </citation>
    <scope>NUCLEOTIDE SEQUENCE [LARGE SCALE GENOMIC DNA]</scope>
    <source>
        <tissue evidence="7">Whole body</tissue>
    </source>
</reference>
<dbReference type="FunCoup" id="A0A2J7QPP0">
    <property type="interactions" value="740"/>
</dbReference>
<dbReference type="GO" id="GO:0006099">
    <property type="term" value="P:tricarboxylic acid cycle"/>
    <property type="evidence" value="ECO:0007669"/>
    <property type="project" value="UniProtKB-KW"/>
</dbReference>
<evidence type="ECO:0000313" key="8">
    <source>
        <dbReference type="Proteomes" id="UP000235965"/>
    </source>
</evidence>
<dbReference type="PANTHER" id="PTHR11835:SF60">
    <property type="entry name" value="ISOCITRATE DEHYDROGENASE [NAD] SUBUNIT, MITOCHONDRIAL"/>
    <property type="match status" value="1"/>
</dbReference>
<evidence type="ECO:0000256" key="2">
    <source>
        <dbReference type="ARBA" id="ARBA00007769"/>
    </source>
</evidence>
<comment type="subcellular location">
    <subcellularLocation>
        <location evidence="1">Mitochondrion</location>
    </subcellularLocation>
</comment>
<dbReference type="Proteomes" id="UP000235965">
    <property type="component" value="Unassembled WGS sequence"/>
</dbReference>
<dbReference type="InterPro" id="IPR024084">
    <property type="entry name" value="IsoPropMal-DH-like_dom"/>
</dbReference>
<comment type="caution">
    <text evidence="7">The sequence shown here is derived from an EMBL/GenBank/DDBJ whole genome shotgun (WGS) entry which is preliminary data.</text>
</comment>
<keyword evidence="4" id="KW-0809">Transit peptide</keyword>
<dbReference type="OrthoDB" id="10261637at2759"/>
<dbReference type="SUPFAM" id="SSF53659">
    <property type="entry name" value="Isocitrate/Isopropylmalate dehydrogenase-like"/>
    <property type="match status" value="1"/>
</dbReference>
<dbReference type="SMART" id="SM01329">
    <property type="entry name" value="Iso_dh"/>
    <property type="match status" value="1"/>
</dbReference>
<gene>
    <name evidence="7" type="primary">IDH3G_1</name>
    <name evidence="7" type="ORF">B7P43_G09944</name>
</gene>
<evidence type="ECO:0000256" key="5">
    <source>
        <dbReference type="ARBA" id="ARBA00023128"/>
    </source>
</evidence>
<dbReference type="Pfam" id="PF00180">
    <property type="entry name" value="Iso_dh"/>
    <property type="match status" value="1"/>
</dbReference>
<organism evidence="7 8">
    <name type="scientific">Cryptotermes secundus</name>
    <dbReference type="NCBI Taxonomy" id="105785"/>
    <lineage>
        <taxon>Eukaryota</taxon>
        <taxon>Metazoa</taxon>
        <taxon>Ecdysozoa</taxon>
        <taxon>Arthropoda</taxon>
        <taxon>Hexapoda</taxon>
        <taxon>Insecta</taxon>
        <taxon>Pterygota</taxon>
        <taxon>Neoptera</taxon>
        <taxon>Polyneoptera</taxon>
        <taxon>Dictyoptera</taxon>
        <taxon>Blattodea</taxon>
        <taxon>Blattoidea</taxon>
        <taxon>Termitoidae</taxon>
        <taxon>Kalotermitidae</taxon>
        <taxon>Cryptotermitinae</taxon>
        <taxon>Cryptotermes</taxon>
    </lineage>
</organism>
<dbReference type="GO" id="GO:0006102">
    <property type="term" value="P:isocitrate metabolic process"/>
    <property type="evidence" value="ECO:0007669"/>
    <property type="project" value="TreeGrafter"/>
</dbReference>
<dbReference type="InterPro" id="IPR004434">
    <property type="entry name" value="Isocitrate_DH_NAD"/>
</dbReference>
<protein>
    <submittedName>
        <fullName evidence="7">Isocitrate dehydrogenase [NAD] subunit gamma, mitochondrial</fullName>
    </submittedName>
</protein>
<keyword evidence="5" id="KW-0496">Mitochondrion</keyword>
<dbReference type="FunFam" id="3.40.718.10:FF:000001">
    <property type="entry name" value="Isocitrate dehydrogenase [NAD] subunit, mitochondrial"/>
    <property type="match status" value="1"/>
</dbReference>
<dbReference type="EMBL" id="NEVH01012088">
    <property type="protein sequence ID" value="PNF30552.1"/>
    <property type="molecule type" value="Genomic_DNA"/>
</dbReference>
<evidence type="ECO:0000313" key="7">
    <source>
        <dbReference type="EMBL" id="PNF30552.1"/>
    </source>
</evidence>
<proteinExistence type="inferred from homology"/>
<evidence type="ECO:0000256" key="1">
    <source>
        <dbReference type="ARBA" id="ARBA00004173"/>
    </source>
</evidence>
<dbReference type="PANTHER" id="PTHR11835">
    <property type="entry name" value="DECARBOXYLATING DEHYDROGENASES-ISOCITRATE, ISOPROPYLMALATE, TARTRATE"/>
    <property type="match status" value="1"/>
</dbReference>
<evidence type="ECO:0000256" key="4">
    <source>
        <dbReference type="ARBA" id="ARBA00022946"/>
    </source>
</evidence>